<organism evidence="2">
    <name type="scientific">freshwater metagenome</name>
    <dbReference type="NCBI Taxonomy" id="449393"/>
    <lineage>
        <taxon>unclassified sequences</taxon>
        <taxon>metagenomes</taxon>
        <taxon>ecological metagenomes</taxon>
    </lineage>
</organism>
<evidence type="ECO:0000313" key="2">
    <source>
        <dbReference type="EMBL" id="CAB4735442.1"/>
    </source>
</evidence>
<proteinExistence type="predicted"/>
<feature type="transmembrane region" description="Helical" evidence="1">
    <location>
        <begin position="74"/>
        <end position="94"/>
    </location>
</feature>
<reference evidence="2" key="1">
    <citation type="submission" date="2020-05" db="EMBL/GenBank/DDBJ databases">
        <authorList>
            <person name="Chiriac C."/>
            <person name="Salcher M."/>
            <person name="Ghai R."/>
            <person name="Kavagutti S V."/>
        </authorList>
    </citation>
    <scope>NUCLEOTIDE SEQUENCE</scope>
</reference>
<dbReference type="AlphaFoldDB" id="A0A6J6SKP8"/>
<sequence length="144" mass="16163">MLVRFDAMKDTIVGLSGIFLLLFILLTITSKPKVKIDAAPVITKKHAIPLLAWFAFLYILGIVGGFVNQSSKEFNFAALINIFVYPSFASALTITFSIFSYRKFSARLANSKNRFALGVFIAFISTVIWFLLGDIFITVISYRF</sequence>
<feature type="transmembrane region" description="Helical" evidence="1">
    <location>
        <begin position="115"/>
        <end position="142"/>
    </location>
</feature>
<gene>
    <name evidence="2" type="ORF">UFOPK2802_00176</name>
</gene>
<feature type="transmembrane region" description="Helical" evidence="1">
    <location>
        <begin position="50"/>
        <end position="68"/>
    </location>
</feature>
<evidence type="ECO:0000256" key="1">
    <source>
        <dbReference type="SAM" id="Phobius"/>
    </source>
</evidence>
<accession>A0A6J6SKP8</accession>
<keyword evidence="1" id="KW-0472">Membrane</keyword>
<keyword evidence="1" id="KW-0812">Transmembrane</keyword>
<protein>
    <submittedName>
        <fullName evidence="2">Unannotated protein</fullName>
    </submittedName>
</protein>
<feature type="transmembrane region" description="Helical" evidence="1">
    <location>
        <begin position="12"/>
        <end position="29"/>
    </location>
</feature>
<keyword evidence="1" id="KW-1133">Transmembrane helix</keyword>
<dbReference type="EMBL" id="CAEZYX010000009">
    <property type="protein sequence ID" value="CAB4735442.1"/>
    <property type="molecule type" value="Genomic_DNA"/>
</dbReference>
<name>A0A6J6SKP8_9ZZZZ</name>